<dbReference type="Pfam" id="PF09179">
    <property type="entry name" value="TilS"/>
    <property type="match status" value="1"/>
</dbReference>
<dbReference type="Pfam" id="PF01171">
    <property type="entry name" value="ATP_bind_3"/>
    <property type="match status" value="1"/>
</dbReference>
<keyword evidence="5 8" id="KW-0547">Nucleotide-binding</keyword>
<comment type="catalytic activity">
    <reaction evidence="7 8">
        <text>cytidine(34) in tRNA(Ile2) + L-lysine + ATP = lysidine(34) in tRNA(Ile2) + AMP + diphosphate + H(+)</text>
        <dbReference type="Rhea" id="RHEA:43744"/>
        <dbReference type="Rhea" id="RHEA-COMP:10625"/>
        <dbReference type="Rhea" id="RHEA-COMP:10670"/>
        <dbReference type="ChEBI" id="CHEBI:15378"/>
        <dbReference type="ChEBI" id="CHEBI:30616"/>
        <dbReference type="ChEBI" id="CHEBI:32551"/>
        <dbReference type="ChEBI" id="CHEBI:33019"/>
        <dbReference type="ChEBI" id="CHEBI:82748"/>
        <dbReference type="ChEBI" id="CHEBI:83665"/>
        <dbReference type="ChEBI" id="CHEBI:456215"/>
        <dbReference type="EC" id="6.3.4.19"/>
    </reaction>
</comment>
<comment type="function">
    <text evidence="8">Ligates lysine onto the cytidine present at position 34 of the AUA codon-specific tRNA(Ile) that contains the anticodon CAU, in an ATP-dependent manner. Cytidine is converted to lysidine, thus changing the amino acid specificity of the tRNA from methionine to isoleucine.</text>
</comment>
<organism evidence="11 12">
    <name type="scientific">Glaciecola siphonariae</name>
    <dbReference type="NCBI Taxonomy" id="521012"/>
    <lineage>
        <taxon>Bacteria</taxon>
        <taxon>Pseudomonadati</taxon>
        <taxon>Pseudomonadota</taxon>
        <taxon>Gammaproteobacteria</taxon>
        <taxon>Alteromonadales</taxon>
        <taxon>Alteromonadaceae</taxon>
        <taxon>Glaciecola</taxon>
    </lineage>
</organism>
<keyword evidence="4 8" id="KW-0819">tRNA processing</keyword>
<dbReference type="Proteomes" id="UP001595897">
    <property type="component" value="Unassembled WGS sequence"/>
</dbReference>
<dbReference type="HAMAP" id="MF_01161">
    <property type="entry name" value="tRNA_Ile_lys_synt"/>
    <property type="match status" value="1"/>
</dbReference>
<dbReference type="InterPro" id="IPR012795">
    <property type="entry name" value="tRNA_Ile_lys_synt_N"/>
</dbReference>
<dbReference type="Pfam" id="PF11734">
    <property type="entry name" value="TilS_C"/>
    <property type="match status" value="1"/>
</dbReference>
<dbReference type="PANTHER" id="PTHR43033">
    <property type="entry name" value="TRNA(ILE)-LYSIDINE SYNTHASE-RELATED"/>
    <property type="match status" value="1"/>
</dbReference>
<dbReference type="InterPro" id="IPR011063">
    <property type="entry name" value="TilS/TtcA_N"/>
</dbReference>
<feature type="binding site" evidence="8">
    <location>
        <begin position="27"/>
        <end position="32"/>
    </location>
    <ligand>
        <name>ATP</name>
        <dbReference type="ChEBI" id="CHEBI:30616"/>
    </ligand>
</feature>
<dbReference type="Gene3D" id="1.20.59.20">
    <property type="match status" value="1"/>
</dbReference>
<dbReference type="SMART" id="SM00977">
    <property type="entry name" value="TilS_C"/>
    <property type="match status" value="1"/>
</dbReference>
<evidence type="ECO:0000259" key="10">
    <source>
        <dbReference type="SMART" id="SM00977"/>
    </source>
</evidence>
<evidence type="ECO:0000256" key="7">
    <source>
        <dbReference type="ARBA" id="ARBA00048539"/>
    </source>
</evidence>
<evidence type="ECO:0000313" key="11">
    <source>
        <dbReference type="EMBL" id="MFC4700012.1"/>
    </source>
</evidence>
<keyword evidence="2 8" id="KW-0963">Cytoplasm</keyword>
<reference evidence="12" key="1">
    <citation type="journal article" date="2019" name="Int. J. Syst. Evol. Microbiol.">
        <title>The Global Catalogue of Microorganisms (GCM) 10K type strain sequencing project: providing services to taxonomists for standard genome sequencing and annotation.</title>
        <authorList>
            <consortium name="The Broad Institute Genomics Platform"/>
            <consortium name="The Broad Institute Genome Sequencing Center for Infectious Disease"/>
            <person name="Wu L."/>
            <person name="Ma J."/>
        </authorList>
    </citation>
    <scope>NUCLEOTIDE SEQUENCE [LARGE SCALE GENOMIC DNA]</scope>
    <source>
        <strain evidence="12">KACC 12507</strain>
    </source>
</reference>
<evidence type="ECO:0000256" key="8">
    <source>
        <dbReference type="HAMAP-Rule" id="MF_01161"/>
    </source>
</evidence>
<protein>
    <recommendedName>
        <fullName evidence="8">tRNA(Ile)-lysidine synthase</fullName>
        <ecNumber evidence="8">6.3.4.19</ecNumber>
    </recommendedName>
    <alternativeName>
        <fullName evidence="8">tRNA(Ile)-2-lysyl-cytidine synthase</fullName>
    </alternativeName>
    <alternativeName>
        <fullName evidence="8">tRNA(Ile)-lysidine synthetase</fullName>
    </alternativeName>
</protein>
<comment type="domain">
    <text evidence="8">The N-terminal region contains the highly conserved SGGXDS motif, predicted to be a P-loop motif involved in ATP binding.</text>
</comment>
<dbReference type="GO" id="GO:0032267">
    <property type="term" value="F:tRNA(Ile)-lysidine synthase activity"/>
    <property type="evidence" value="ECO:0007669"/>
    <property type="project" value="UniProtKB-EC"/>
</dbReference>
<keyword evidence="6 8" id="KW-0067">ATP-binding</keyword>
<proteinExistence type="inferred from homology"/>
<evidence type="ECO:0000256" key="2">
    <source>
        <dbReference type="ARBA" id="ARBA00022490"/>
    </source>
</evidence>
<comment type="caution">
    <text evidence="11">The sequence shown here is derived from an EMBL/GenBank/DDBJ whole genome shotgun (WGS) entry which is preliminary data.</text>
</comment>
<sequence length="518" mass="58045">MSSLDAIFLNNLSRSIGSARRLAIAYSGGLDSTVLLHVCAQLSASLADQTNLQLSAIQINHGLSAYAEQWEGHCKNICDSLNIPLHIKRVSVSQASGKSIEQEARNARYSAIQALAQDTELVLLAQHQNDQAETFLLQLARGAGLDGLSAMASEFTRQSRLEEQTDTRHTRFARPLLRLTRAQIEQYADAHRLSWIEDESNDDQAFYRNFLRHSVMPVLQEKWPSICATVSRSAEHCAQSAEVIDEYMALLAKQTIDERQRLLIEPLLGLSAASQSALIRYWLKMQGTLAPSTAVLGQIIQICTAKPDAQGQCGWHIHTVRRYKDKLYLESSQKRTIEHHSPENAQSPNSTAQTILPIKVTFDMHGVLQHDLLDVRLALCKADASSSSQLGTPVPDSKQESELDSGPDVERDDDAVSKLHECIYLRDFDVDSCFFRIEFGGFAKRCRLHPKRPSKSIKKWFQEKQIPPWQRAQVPILMCNDTVICVGRDINLDAVVKRAIAPKEACEVQMLRKKPSKK</sequence>
<evidence type="ECO:0000256" key="3">
    <source>
        <dbReference type="ARBA" id="ARBA00022598"/>
    </source>
</evidence>
<dbReference type="SUPFAM" id="SSF82829">
    <property type="entry name" value="MesJ substrate recognition domain-like"/>
    <property type="match status" value="1"/>
</dbReference>
<feature type="domain" description="Lysidine-tRNA(Ile) synthetase C-terminal" evidence="10">
    <location>
        <begin position="435"/>
        <end position="513"/>
    </location>
</feature>
<evidence type="ECO:0000256" key="6">
    <source>
        <dbReference type="ARBA" id="ARBA00022840"/>
    </source>
</evidence>
<dbReference type="InterPro" id="IPR015262">
    <property type="entry name" value="tRNA_Ile_lys_synt_subst-bd"/>
</dbReference>
<keyword evidence="12" id="KW-1185">Reference proteome</keyword>
<evidence type="ECO:0000313" key="12">
    <source>
        <dbReference type="Proteomes" id="UP001595897"/>
    </source>
</evidence>
<dbReference type="SUPFAM" id="SSF52402">
    <property type="entry name" value="Adenine nucleotide alpha hydrolases-like"/>
    <property type="match status" value="1"/>
</dbReference>
<dbReference type="CDD" id="cd01992">
    <property type="entry name" value="TilS_N"/>
    <property type="match status" value="1"/>
</dbReference>
<accession>A0ABV9LU26</accession>
<feature type="compositionally biased region" description="Acidic residues" evidence="9">
    <location>
        <begin position="402"/>
        <end position="412"/>
    </location>
</feature>
<dbReference type="PANTHER" id="PTHR43033:SF1">
    <property type="entry name" value="TRNA(ILE)-LYSIDINE SYNTHASE-RELATED"/>
    <property type="match status" value="1"/>
</dbReference>
<dbReference type="InterPro" id="IPR014729">
    <property type="entry name" value="Rossmann-like_a/b/a_fold"/>
</dbReference>
<evidence type="ECO:0000256" key="9">
    <source>
        <dbReference type="SAM" id="MobiDB-lite"/>
    </source>
</evidence>
<evidence type="ECO:0000256" key="1">
    <source>
        <dbReference type="ARBA" id="ARBA00004496"/>
    </source>
</evidence>
<comment type="similarity">
    <text evidence="8">Belongs to the tRNA(Ile)-lysidine synthase family.</text>
</comment>
<dbReference type="SUPFAM" id="SSF56037">
    <property type="entry name" value="PheT/TilS domain"/>
    <property type="match status" value="1"/>
</dbReference>
<keyword evidence="3 8" id="KW-0436">Ligase</keyword>
<gene>
    <name evidence="8 11" type="primary">tilS</name>
    <name evidence="11" type="ORF">ACFO4O_07595</name>
</gene>
<feature type="region of interest" description="Disordered" evidence="9">
    <location>
        <begin position="386"/>
        <end position="412"/>
    </location>
</feature>
<dbReference type="RefSeq" id="WP_382407066.1">
    <property type="nucleotide sequence ID" value="NZ_JBHSGU010000002.1"/>
</dbReference>
<name>A0ABV9LU26_9ALTE</name>
<dbReference type="Gene3D" id="3.40.50.620">
    <property type="entry name" value="HUPs"/>
    <property type="match status" value="1"/>
</dbReference>
<evidence type="ECO:0000256" key="4">
    <source>
        <dbReference type="ARBA" id="ARBA00022694"/>
    </source>
</evidence>
<dbReference type="InterPro" id="IPR012796">
    <property type="entry name" value="Lysidine-tRNA-synth_C"/>
</dbReference>
<dbReference type="InterPro" id="IPR012094">
    <property type="entry name" value="tRNA_Ile_lys_synt"/>
</dbReference>
<comment type="subcellular location">
    <subcellularLocation>
        <location evidence="1 8">Cytoplasm</location>
    </subcellularLocation>
</comment>
<dbReference type="EC" id="6.3.4.19" evidence="8"/>
<dbReference type="NCBIfam" id="TIGR02433">
    <property type="entry name" value="lysidine_TilS_C"/>
    <property type="match status" value="1"/>
</dbReference>
<dbReference type="EMBL" id="JBHSGU010000002">
    <property type="protein sequence ID" value="MFC4700012.1"/>
    <property type="molecule type" value="Genomic_DNA"/>
</dbReference>
<evidence type="ECO:0000256" key="5">
    <source>
        <dbReference type="ARBA" id="ARBA00022741"/>
    </source>
</evidence>
<dbReference type="NCBIfam" id="TIGR02432">
    <property type="entry name" value="lysidine_TilS_N"/>
    <property type="match status" value="1"/>
</dbReference>